<dbReference type="InterPro" id="IPR026591">
    <property type="entry name" value="Sirtuin_cat_small_dom_sf"/>
</dbReference>
<proteinExistence type="predicted"/>
<comment type="caution">
    <text evidence="4">Lacks conserved residue(s) required for the propagation of feature annotation.</text>
</comment>
<feature type="domain" description="Deacetylase sirtuin-type" evidence="5">
    <location>
        <begin position="1"/>
        <end position="280"/>
    </location>
</feature>
<dbReference type="Proteomes" id="UP001221686">
    <property type="component" value="Unassembled WGS sequence"/>
</dbReference>
<dbReference type="Gene3D" id="3.40.50.1220">
    <property type="entry name" value="TPP-binding domain"/>
    <property type="match status" value="1"/>
</dbReference>
<dbReference type="PANTHER" id="PTHR11085:SF4">
    <property type="entry name" value="NAD-DEPENDENT PROTEIN DEACYLASE"/>
    <property type="match status" value="1"/>
</dbReference>
<organism evidence="6 7">
    <name type="scientific">Nannocystis bainbridge</name>
    <dbReference type="NCBI Taxonomy" id="2995303"/>
    <lineage>
        <taxon>Bacteria</taxon>
        <taxon>Pseudomonadati</taxon>
        <taxon>Myxococcota</taxon>
        <taxon>Polyangia</taxon>
        <taxon>Nannocystales</taxon>
        <taxon>Nannocystaceae</taxon>
        <taxon>Nannocystis</taxon>
    </lineage>
</organism>
<accession>A0ABT5E8Y5</accession>
<sequence>MTQIDEITARAAAAVATADALLICAGAGMGVDSGLPDFRGPEGFWRAYPAARELGLQFHDLADPRWFTRDPALAWGFYGHRLNLYRATAPHAGFALLRRWAARTPAGAFVYTSNVDGQFQRAGFSEAQVEECHGSILHLQCLQGCDLPPWPVPQAAVSVDVATLRAAPPFFTCPRCAGLARPNIMMFSDFAWDSTRANEQRERSRAWLQAQEQAGARVAVICLGSGTAIQTVRLTAERAARRPGNTLIRINPRDPWVPSGQLSLATGALAGLTAIDAALG</sequence>
<dbReference type="PROSITE" id="PS50305">
    <property type="entry name" value="SIRTUIN"/>
    <property type="match status" value="1"/>
</dbReference>
<keyword evidence="3" id="KW-0520">NAD</keyword>
<evidence type="ECO:0000259" key="5">
    <source>
        <dbReference type="PROSITE" id="PS50305"/>
    </source>
</evidence>
<dbReference type="SUPFAM" id="SSF52467">
    <property type="entry name" value="DHS-like NAD/FAD-binding domain"/>
    <property type="match status" value="1"/>
</dbReference>
<dbReference type="EMBL" id="JAQNDL010000003">
    <property type="protein sequence ID" value="MDC0722321.1"/>
    <property type="molecule type" value="Genomic_DNA"/>
</dbReference>
<evidence type="ECO:0000256" key="4">
    <source>
        <dbReference type="PROSITE-ProRule" id="PRU00236"/>
    </source>
</evidence>
<keyword evidence="2" id="KW-0808">Transferase</keyword>
<evidence type="ECO:0000256" key="1">
    <source>
        <dbReference type="ARBA" id="ARBA00012928"/>
    </source>
</evidence>
<dbReference type="InterPro" id="IPR050134">
    <property type="entry name" value="NAD-dep_sirtuin_deacylases"/>
</dbReference>
<dbReference type="InterPro" id="IPR029035">
    <property type="entry name" value="DHS-like_NAD/FAD-binding_dom"/>
</dbReference>
<comment type="caution">
    <text evidence="6">The sequence shown here is derived from an EMBL/GenBank/DDBJ whole genome shotgun (WGS) entry which is preliminary data.</text>
</comment>
<keyword evidence="7" id="KW-1185">Reference proteome</keyword>
<evidence type="ECO:0000256" key="2">
    <source>
        <dbReference type="ARBA" id="ARBA00022679"/>
    </source>
</evidence>
<dbReference type="PANTHER" id="PTHR11085">
    <property type="entry name" value="NAD-DEPENDENT PROTEIN DEACYLASE SIRTUIN-5, MITOCHONDRIAL-RELATED"/>
    <property type="match status" value="1"/>
</dbReference>
<evidence type="ECO:0000256" key="3">
    <source>
        <dbReference type="ARBA" id="ARBA00023027"/>
    </source>
</evidence>
<dbReference type="RefSeq" id="WP_272090854.1">
    <property type="nucleotide sequence ID" value="NZ_JAQNDL010000003.1"/>
</dbReference>
<dbReference type="Pfam" id="PF02146">
    <property type="entry name" value="SIR2"/>
    <property type="match status" value="1"/>
</dbReference>
<dbReference type="Gene3D" id="3.30.1600.10">
    <property type="entry name" value="SIR2/SIRT2 'Small Domain"/>
    <property type="match status" value="1"/>
</dbReference>
<evidence type="ECO:0000313" key="7">
    <source>
        <dbReference type="Proteomes" id="UP001221686"/>
    </source>
</evidence>
<dbReference type="InterPro" id="IPR026590">
    <property type="entry name" value="Ssirtuin_cat_dom"/>
</dbReference>
<protein>
    <recommendedName>
        <fullName evidence="1">protein acetyllysine N-acetyltransferase</fullName>
        <ecNumber evidence="1">2.3.1.286</ecNumber>
    </recommendedName>
</protein>
<gene>
    <name evidence="6" type="ORF">POL25_35860</name>
</gene>
<evidence type="ECO:0000313" key="6">
    <source>
        <dbReference type="EMBL" id="MDC0722321.1"/>
    </source>
</evidence>
<dbReference type="InterPro" id="IPR003000">
    <property type="entry name" value="Sirtuin"/>
</dbReference>
<dbReference type="EC" id="2.3.1.286" evidence="1"/>
<name>A0ABT5E8Y5_9BACT</name>
<reference evidence="6 7" key="1">
    <citation type="submission" date="2022-11" db="EMBL/GenBank/DDBJ databases">
        <title>Minimal conservation of predation-associated metabolite biosynthetic gene clusters underscores biosynthetic potential of Myxococcota including descriptions for ten novel species: Archangium lansinium sp. nov., Myxococcus landrumus sp. nov., Nannocystis bai.</title>
        <authorList>
            <person name="Ahearne A."/>
            <person name="Stevens C."/>
            <person name="Dowd S."/>
        </authorList>
    </citation>
    <scope>NUCLEOTIDE SEQUENCE [LARGE SCALE GENOMIC DNA]</scope>
    <source>
        <strain evidence="6 7">BB15-2</strain>
    </source>
</reference>